<dbReference type="STRING" id="497964.CfE428DRAFT_4134"/>
<evidence type="ECO:0000313" key="12">
    <source>
        <dbReference type="EMBL" id="EDY18350.1"/>
    </source>
</evidence>
<dbReference type="Pfam" id="PF00733">
    <property type="entry name" value="Asn_synthase"/>
    <property type="match status" value="1"/>
</dbReference>
<dbReference type="PANTHER" id="PTHR43284">
    <property type="entry name" value="ASPARAGINE SYNTHETASE (GLUTAMINE-HYDROLYZING)"/>
    <property type="match status" value="1"/>
</dbReference>
<evidence type="ECO:0000256" key="5">
    <source>
        <dbReference type="ARBA" id="ARBA00022840"/>
    </source>
</evidence>
<protein>
    <recommendedName>
        <fullName evidence="3">asparagine synthase (glutamine-hydrolyzing)</fullName>
        <ecNumber evidence="3">6.3.5.4</ecNumber>
    </recommendedName>
</protein>
<dbReference type="Gene3D" id="3.60.20.10">
    <property type="entry name" value="Glutamine Phosphoribosylpyrophosphate, subunit 1, domain 1"/>
    <property type="match status" value="1"/>
</dbReference>
<feature type="site" description="Important for beta-aspartyl-AMP intermediate formation" evidence="10">
    <location>
        <position position="366"/>
    </location>
</feature>
<keyword evidence="4 9" id="KW-0547">Nucleotide-binding</keyword>
<dbReference type="InParanoid" id="B4D5E5"/>
<dbReference type="RefSeq" id="WP_006981458.1">
    <property type="nucleotide sequence ID" value="NZ_ABVL01000013.1"/>
</dbReference>
<evidence type="ECO:0000256" key="2">
    <source>
        <dbReference type="ARBA" id="ARBA00005752"/>
    </source>
</evidence>
<evidence type="ECO:0000256" key="9">
    <source>
        <dbReference type="PIRSR" id="PIRSR001589-2"/>
    </source>
</evidence>
<dbReference type="EMBL" id="ABVL01000013">
    <property type="protein sequence ID" value="EDY18350.1"/>
    <property type="molecule type" value="Genomic_DNA"/>
</dbReference>
<keyword evidence="5 9" id="KW-0067">ATP-binding</keyword>
<dbReference type="GO" id="GO:0005829">
    <property type="term" value="C:cytosol"/>
    <property type="evidence" value="ECO:0007669"/>
    <property type="project" value="TreeGrafter"/>
</dbReference>
<dbReference type="Pfam" id="PF13537">
    <property type="entry name" value="GATase_7"/>
    <property type="match status" value="1"/>
</dbReference>
<feature type="binding site" evidence="9">
    <location>
        <position position="100"/>
    </location>
    <ligand>
        <name>L-glutamine</name>
        <dbReference type="ChEBI" id="CHEBI:58359"/>
    </ligand>
</feature>
<gene>
    <name evidence="12" type="ORF">CfE428DRAFT_4134</name>
</gene>
<reference evidence="12 13" key="1">
    <citation type="journal article" date="2011" name="J. Bacteriol.">
        <title>Genome sequence of Chthoniobacter flavus Ellin428, an aerobic heterotrophic soil bacterium.</title>
        <authorList>
            <person name="Kant R."/>
            <person name="van Passel M.W."/>
            <person name="Palva A."/>
            <person name="Lucas S."/>
            <person name="Lapidus A."/>
            <person name="Glavina Del Rio T."/>
            <person name="Dalin E."/>
            <person name="Tice H."/>
            <person name="Bruce D."/>
            <person name="Goodwin L."/>
            <person name="Pitluck S."/>
            <person name="Larimer F.W."/>
            <person name="Land M.L."/>
            <person name="Hauser L."/>
            <person name="Sangwan P."/>
            <person name="de Vos W.M."/>
            <person name="Janssen P.H."/>
            <person name="Smidt H."/>
        </authorList>
    </citation>
    <scope>NUCLEOTIDE SEQUENCE [LARGE SCALE GENOMIC DNA]</scope>
    <source>
        <strain evidence="12 13">Ellin428</strain>
    </source>
</reference>
<evidence type="ECO:0000313" key="13">
    <source>
        <dbReference type="Proteomes" id="UP000005824"/>
    </source>
</evidence>
<evidence type="ECO:0000256" key="6">
    <source>
        <dbReference type="ARBA" id="ARBA00022962"/>
    </source>
</evidence>
<evidence type="ECO:0000256" key="7">
    <source>
        <dbReference type="ARBA" id="ARBA00048741"/>
    </source>
</evidence>
<dbReference type="InterPro" id="IPR029055">
    <property type="entry name" value="Ntn_hydrolases_N"/>
</dbReference>
<organism evidence="12 13">
    <name type="scientific">Chthoniobacter flavus Ellin428</name>
    <dbReference type="NCBI Taxonomy" id="497964"/>
    <lineage>
        <taxon>Bacteria</taxon>
        <taxon>Pseudomonadati</taxon>
        <taxon>Verrucomicrobiota</taxon>
        <taxon>Spartobacteria</taxon>
        <taxon>Chthoniobacterales</taxon>
        <taxon>Chthoniobacteraceae</taxon>
        <taxon>Chthoniobacter</taxon>
    </lineage>
</organism>
<dbReference type="SUPFAM" id="SSF52402">
    <property type="entry name" value="Adenine nucleotide alpha hydrolases-like"/>
    <property type="match status" value="1"/>
</dbReference>
<keyword evidence="8" id="KW-0061">Asparagine biosynthesis</keyword>
<accession>B4D5E5</accession>
<dbReference type="Gene3D" id="3.40.50.620">
    <property type="entry name" value="HUPs"/>
    <property type="match status" value="1"/>
</dbReference>
<dbReference type="InterPro" id="IPR051786">
    <property type="entry name" value="ASN_synthetase/amidase"/>
</dbReference>
<feature type="domain" description="Glutamine amidotransferase type-2" evidence="11">
    <location>
        <begin position="2"/>
        <end position="213"/>
    </location>
</feature>
<dbReference type="InterPro" id="IPR014729">
    <property type="entry name" value="Rossmann-like_a/b/a_fold"/>
</dbReference>
<evidence type="ECO:0000256" key="1">
    <source>
        <dbReference type="ARBA" id="ARBA00005187"/>
    </source>
</evidence>
<feature type="binding site" evidence="9">
    <location>
        <position position="292"/>
    </location>
    <ligand>
        <name>ATP</name>
        <dbReference type="ChEBI" id="CHEBI:30616"/>
    </ligand>
</feature>
<dbReference type="GO" id="GO:0004066">
    <property type="term" value="F:asparagine synthase (glutamine-hydrolyzing) activity"/>
    <property type="evidence" value="ECO:0007669"/>
    <property type="project" value="UniProtKB-EC"/>
</dbReference>
<dbReference type="CDD" id="cd01991">
    <property type="entry name" value="Asn_synthase_B_C"/>
    <property type="match status" value="1"/>
</dbReference>
<evidence type="ECO:0000256" key="4">
    <source>
        <dbReference type="ARBA" id="ARBA00022741"/>
    </source>
</evidence>
<keyword evidence="8" id="KW-0028">Amino-acid biosynthesis</keyword>
<dbReference type="PIRSF" id="PIRSF001589">
    <property type="entry name" value="Asn_synthetase_glu-h"/>
    <property type="match status" value="1"/>
</dbReference>
<dbReference type="SUPFAM" id="SSF56235">
    <property type="entry name" value="N-terminal nucleophile aminohydrolases (Ntn hydrolases)"/>
    <property type="match status" value="1"/>
</dbReference>
<evidence type="ECO:0000256" key="3">
    <source>
        <dbReference type="ARBA" id="ARBA00012737"/>
    </source>
</evidence>
<dbReference type="InterPro" id="IPR017932">
    <property type="entry name" value="GATase_2_dom"/>
</dbReference>
<dbReference type="FunCoup" id="B4D5E5">
    <property type="interactions" value="493"/>
</dbReference>
<dbReference type="PANTHER" id="PTHR43284:SF1">
    <property type="entry name" value="ASPARAGINE SYNTHETASE"/>
    <property type="match status" value="1"/>
</dbReference>
<dbReference type="Proteomes" id="UP000005824">
    <property type="component" value="Unassembled WGS sequence"/>
</dbReference>
<evidence type="ECO:0000256" key="10">
    <source>
        <dbReference type="PIRSR" id="PIRSR001589-3"/>
    </source>
</evidence>
<feature type="active site" description="For GATase activity" evidence="8">
    <location>
        <position position="2"/>
    </location>
</feature>
<feature type="binding site" evidence="9">
    <location>
        <position position="265"/>
    </location>
    <ligand>
        <name>ATP</name>
        <dbReference type="ChEBI" id="CHEBI:30616"/>
    </ligand>
</feature>
<comment type="similarity">
    <text evidence="2">Belongs to the asparagine synthetase family.</text>
</comment>
<name>B4D5E5_9BACT</name>
<dbReference type="GO" id="GO:0006529">
    <property type="term" value="P:asparagine biosynthetic process"/>
    <property type="evidence" value="ECO:0007669"/>
    <property type="project" value="UniProtKB-KW"/>
</dbReference>
<dbReference type="GO" id="GO:0005524">
    <property type="term" value="F:ATP binding"/>
    <property type="evidence" value="ECO:0007669"/>
    <property type="project" value="UniProtKB-KW"/>
</dbReference>
<evidence type="ECO:0000256" key="8">
    <source>
        <dbReference type="PIRSR" id="PIRSR001589-1"/>
    </source>
</evidence>
<keyword evidence="6 8" id="KW-0315">Glutamine amidotransferase</keyword>
<dbReference type="PROSITE" id="PS51278">
    <property type="entry name" value="GATASE_TYPE_2"/>
    <property type="match status" value="1"/>
</dbReference>
<dbReference type="NCBIfam" id="TIGR01536">
    <property type="entry name" value="asn_synth_AEB"/>
    <property type="match status" value="1"/>
</dbReference>
<dbReference type="eggNOG" id="COG0367">
    <property type="taxonomic scope" value="Bacteria"/>
</dbReference>
<dbReference type="InterPro" id="IPR001962">
    <property type="entry name" value="Asn_synthase"/>
</dbReference>
<dbReference type="AlphaFoldDB" id="B4D5E5"/>
<comment type="catalytic activity">
    <reaction evidence="7">
        <text>L-aspartate + L-glutamine + ATP + H2O = L-asparagine + L-glutamate + AMP + diphosphate + H(+)</text>
        <dbReference type="Rhea" id="RHEA:12228"/>
        <dbReference type="ChEBI" id="CHEBI:15377"/>
        <dbReference type="ChEBI" id="CHEBI:15378"/>
        <dbReference type="ChEBI" id="CHEBI:29985"/>
        <dbReference type="ChEBI" id="CHEBI:29991"/>
        <dbReference type="ChEBI" id="CHEBI:30616"/>
        <dbReference type="ChEBI" id="CHEBI:33019"/>
        <dbReference type="ChEBI" id="CHEBI:58048"/>
        <dbReference type="ChEBI" id="CHEBI:58359"/>
        <dbReference type="ChEBI" id="CHEBI:456215"/>
        <dbReference type="EC" id="6.3.5.4"/>
    </reaction>
</comment>
<evidence type="ECO:0000259" key="11">
    <source>
        <dbReference type="PROSITE" id="PS51278"/>
    </source>
</evidence>
<sequence>MCGIAGFIDPSLSAEEGAAHLQRMLDLLAHRGPDGAGTHVAPGLGLGMRRLSIIDLEGGWQPIWNENETIGVVFNGEIYNYLELRRELIAGGHEFRTHTDTEVLVHLYEQLGDAMFARLRGMFAFALLDKNRNRVLIARDHFGQKPLYYTTSGERLAFASELKSLLALPWVSKERDPEAFLDYVSWMSLPAPRTHFRHIRKLPAGCFLSLPLKGLQSFEPHRYWRYELNEVPDLTALEPAVEELDAVLTDSVKMHLRADVPVGVLLSSGLDSRVVSTYAQELQEGKMQTFTVGFGGPESETQGAATTAAEIKSQHHGLELTSDDLLHNIEKIAWHLDEPVGDPAAFAVLKVCELARGHVKVLLSGEGSDELFAGYDTRYLGMMATLQRSEKLRRFAPLVPPADPASRPSRWQRFGLRTHHTRASEAVTLRIEGLPGDVRQPRGLNADQLRHLRQRASTIAESVFQPQRDVLGSLLTLDLNWQLAESLLQKADKMSMGASIELRTPILDLRVAELAARMPSSLKLPPAGPGKLVLRHCLSRKLHEPLNRPKRGFPVPLGDWFRGPLREPVEATIFARDSACLTILDRDLMRSAWNDFQTGTWEGERTLYALWLYEVWQRKFSLA</sequence>
<keyword evidence="13" id="KW-1185">Reference proteome</keyword>
<dbReference type="EC" id="6.3.5.4" evidence="3"/>
<comment type="pathway">
    <text evidence="1">Amino-acid biosynthesis; L-asparagine biosynthesis; L-asparagine from L-aspartate (L-Gln route): step 1/1.</text>
</comment>
<dbReference type="InterPro" id="IPR033738">
    <property type="entry name" value="AsnB_N"/>
</dbReference>
<comment type="caution">
    <text evidence="12">The sequence shown here is derived from an EMBL/GenBank/DDBJ whole genome shotgun (WGS) entry which is preliminary data.</text>
</comment>
<dbReference type="CDD" id="cd00712">
    <property type="entry name" value="AsnB"/>
    <property type="match status" value="1"/>
</dbReference>
<feature type="binding site" evidence="9">
    <location>
        <begin position="364"/>
        <end position="365"/>
    </location>
    <ligand>
        <name>ATP</name>
        <dbReference type="ChEBI" id="CHEBI:30616"/>
    </ligand>
</feature>
<dbReference type="InterPro" id="IPR006426">
    <property type="entry name" value="Asn_synth_AEB"/>
</dbReference>
<proteinExistence type="inferred from homology"/>